<name>A0A1E5VHP3_9POAL</name>
<feature type="compositionally biased region" description="Low complexity" evidence="2">
    <location>
        <begin position="76"/>
        <end position="91"/>
    </location>
</feature>
<dbReference type="AlphaFoldDB" id="A0A1E5VHP3"/>
<evidence type="ECO:0000256" key="2">
    <source>
        <dbReference type="SAM" id="MobiDB-lite"/>
    </source>
</evidence>
<evidence type="ECO:0000313" key="3">
    <source>
        <dbReference type="EMBL" id="OEL24650.1"/>
    </source>
</evidence>
<dbReference type="Gene3D" id="2.40.160.200">
    <property type="entry name" value="LURP1-related"/>
    <property type="match status" value="1"/>
</dbReference>
<feature type="region of interest" description="Disordered" evidence="2">
    <location>
        <begin position="71"/>
        <end position="153"/>
    </location>
</feature>
<evidence type="ECO:0000256" key="1">
    <source>
        <dbReference type="ARBA" id="ARBA00005437"/>
    </source>
</evidence>
<dbReference type="SUPFAM" id="SSF54518">
    <property type="entry name" value="Tubby C-terminal domain-like"/>
    <property type="match status" value="1"/>
</dbReference>
<dbReference type="Pfam" id="PF04525">
    <property type="entry name" value="LOR"/>
    <property type="match status" value="1"/>
</dbReference>
<organism evidence="3 4">
    <name type="scientific">Dichanthelium oligosanthes</name>
    <dbReference type="NCBI Taxonomy" id="888268"/>
    <lineage>
        <taxon>Eukaryota</taxon>
        <taxon>Viridiplantae</taxon>
        <taxon>Streptophyta</taxon>
        <taxon>Embryophyta</taxon>
        <taxon>Tracheophyta</taxon>
        <taxon>Spermatophyta</taxon>
        <taxon>Magnoliopsida</taxon>
        <taxon>Liliopsida</taxon>
        <taxon>Poales</taxon>
        <taxon>Poaceae</taxon>
        <taxon>PACMAD clade</taxon>
        <taxon>Panicoideae</taxon>
        <taxon>Panicodae</taxon>
        <taxon>Paniceae</taxon>
        <taxon>Dichantheliinae</taxon>
        <taxon>Dichanthelium</taxon>
    </lineage>
</organism>
<comment type="caution">
    <text evidence="3">The sequence shown here is derived from an EMBL/GenBank/DDBJ whole genome shotgun (WGS) entry which is preliminary data.</text>
</comment>
<dbReference type="Proteomes" id="UP000095767">
    <property type="component" value="Unassembled WGS sequence"/>
</dbReference>
<dbReference type="STRING" id="888268.A0A1E5VHP3"/>
<feature type="compositionally biased region" description="Basic residues" evidence="2">
    <location>
        <begin position="101"/>
        <end position="114"/>
    </location>
</feature>
<reference evidence="3 4" key="1">
    <citation type="submission" date="2016-09" db="EMBL/GenBank/DDBJ databases">
        <title>The draft genome of Dichanthelium oligosanthes: A C3 panicoid grass species.</title>
        <authorList>
            <person name="Studer A.J."/>
            <person name="Schnable J.C."/>
            <person name="Brutnell T.P."/>
        </authorList>
    </citation>
    <scope>NUCLEOTIDE SEQUENCE [LARGE SCALE GENOMIC DNA]</scope>
    <source>
        <strain evidence="4">cv. Kellogg 1175</strain>
        <tissue evidence="3">Leaf</tissue>
    </source>
</reference>
<comment type="similarity">
    <text evidence="1">Belongs to the LOR family.</text>
</comment>
<proteinExistence type="inferred from homology"/>
<dbReference type="InterPro" id="IPR038595">
    <property type="entry name" value="LOR_sf"/>
</dbReference>
<evidence type="ECO:0000313" key="4">
    <source>
        <dbReference type="Proteomes" id="UP000095767"/>
    </source>
</evidence>
<keyword evidence="4" id="KW-1185">Reference proteome</keyword>
<feature type="non-terminal residue" evidence="3">
    <location>
        <position position="1"/>
    </location>
</feature>
<protein>
    <submittedName>
        <fullName evidence="3">Uncharacterized protein</fullName>
    </submittedName>
</protein>
<dbReference type="InterPro" id="IPR025659">
    <property type="entry name" value="Tubby-like_C"/>
</dbReference>
<gene>
    <name evidence="3" type="ORF">BAE44_0014331</name>
</gene>
<dbReference type="EMBL" id="LWDX02039225">
    <property type="protein sequence ID" value="OEL24650.1"/>
    <property type="molecule type" value="Genomic_DNA"/>
</dbReference>
<sequence>LAVAKALSMSGSDFTVTDTATGALVLRIDGMLFSLCRCCILVDADRCHVLGGGVAGARWWRRGVGPSAARRRGAVRRGAAAAPGRMARGQARPGGGARCGVARRRRRGAWRGAKRGQAARNIRRVSERKKLNRKANGCDGSVRQGTKDKLDVI</sequence>
<dbReference type="InterPro" id="IPR007612">
    <property type="entry name" value="LOR"/>
</dbReference>
<accession>A0A1E5VHP3</accession>